<dbReference type="Pfam" id="PF00005">
    <property type="entry name" value="ABC_tran"/>
    <property type="match status" value="1"/>
</dbReference>
<dbReference type="PROSITE" id="PS50929">
    <property type="entry name" value="ABC_TM1F"/>
    <property type="match status" value="1"/>
</dbReference>
<keyword evidence="8" id="KW-0067">ATP-binding</keyword>
<keyword evidence="4 5" id="KW-0472">Membrane</keyword>
<evidence type="ECO:0000259" key="6">
    <source>
        <dbReference type="PROSITE" id="PS50893"/>
    </source>
</evidence>
<feature type="domain" description="ABC transmembrane type-1" evidence="7">
    <location>
        <begin position="44"/>
        <end position="329"/>
    </location>
</feature>
<evidence type="ECO:0000256" key="4">
    <source>
        <dbReference type="ARBA" id="ARBA00023136"/>
    </source>
</evidence>
<dbReference type="PANTHER" id="PTHR43394">
    <property type="entry name" value="ATP-DEPENDENT PERMEASE MDL1, MITOCHONDRIAL"/>
    <property type="match status" value="1"/>
</dbReference>
<keyword evidence="2 5" id="KW-0812">Transmembrane</keyword>
<reference evidence="8 9" key="1">
    <citation type="submission" date="2021-06" db="EMBL/GenBank/DDBJ databases">
        <authorList>
            <person name="Sun Q."/>
            <person name="Li D."/>
        </authorList>
    </citation>
    <scope>NUCLEOTIDE SEQUENCE [LARGE SCALE GENOMIC DNA]</scope>
    <source>
        <strain evidence="8 9">MSJd-7</strain>
    </source>
</reference>
<keyword evidence="3 5" id="KW-1133">Transmembrane helix</keyword>
<dbReference type="CDD" id="cd18549">
    <property type="entry name" value="ABC_6TM_YwjA_like"/>
    <property type="match status" value="1"/>
</dbReference>
<dbReference type="InterPro" id="IPR003439">
    <property type="entry name" value="ABC_transporter-like_ATP-bd"/>
</dbReference>
<dbReference type="Pfam" id="PF00664">
    <property type="entry name" value="ABC_membrane"/>
    <property type="match status" value="1"/>
</dbReference>
<feature type="transmembrane region" description="Helical" evidence="5">
    <location>
        <begin position="39"/>
        <end position="64"/>
    </location>
</feature>
<evidence type="ECO:0000313" key="8">
    <source>
        <dbReference type="EMBL" id="MBU5490566.1"/>
    </source>
</evidence>
<evidence type="ECO:0000256" key="2">
    <source>
        <dbReference type="ARBA" id="ARBA00022692"/>
    </source>
</evidence>
<dbReference type="SMART" id="SM00382">
    <property type="entry name" value="AAA"/>
    <property type="match status" value="1"/>
</dbReference>
<proteinExistence type="predicted"/>
<dbReference type="GO" id="GO:0005524">
    <property type="term" value="F:ATP binding"/>
    <property type="evidence" value="ECO:0007669"/>
    <property type="project" value="UniProtKB-KW"/>
</dbReference>
<evidence type="ECO:0000313" key="9">
    <source>
        <dbReference type="Proteomes" id="UP000783588"/>
    </source>
</evidence>
<protein>
    <submittedName>
        <fullName evidence="8">ABC transporter ATP-binding protein/permease</fullName>
    </submittedName>
</protein>
<feature type="transmembrane region" description="Helical" evidence="5">
    <location>
        <begin position="188"/>
        <end position="205"/>
    </location>
</feature>
<evidence type="ECO:0000256" key="5">
    <source>
        <dbReference type="SAM" id="Phobius"/>
    </source>
</evidence>
<feature type="domain" description="ABC transporter" evidence="6">
    <location>
        <begin position="363"/>
        <end position="598"/>
    </location>
</feature>
<evidence type="ECO:0000256" key="3">
    <source>
        <dbReference type="ARBA" id="ARBA00022989"/>
    </source>
</evidence>
<dbReference type="PANTHER" id="PTHR43394:SF1">
    <property type="entry name" value="ATP-BINDING CASSETTE SUB-FAMILY B MEMBER 10, MITOCHONDRIAL"/>
    <property type="match status" value="1"/>
</dbReference>
<sequence length="603" mass="68064">MLYLFDIFRKDEIILKETHGRTRSTAELFRRFAPYFKPYVPTLILDLFCASLTTICELALPVIVRYVMNLAQYNLSALTANLIVRLGVLYFVLRVIDTAGSYYMANIGHVMGAKIETDMRTTLFRHLQKLSFRYYANAKVGQLMARITSDLFDVTEFAHHCPEEFFIAGVKIVVSFAILLSVNVPLTLFTFAVLPIMLVCCYKFNRRMRETFKESRWQVGEINAQVEDSLLGIRVVKSFAREEAEEQKFAEGNERWLAIKKRNYFWMGGFQATTRAFDGLMNLVVLVLGCVFLLHGAIHPGDFVAYLLYVQTLLTSIRRIVEFMEQFQRGMTGIDRFLEIMDEQPDIINAPDAIPCEHVRGEVDFEDVSFSYEDDAGEVLGHINLHVDAGQNIAIVGPSGGGKTTLCNLIPRFYDVSSGCVKLDGVDVRKLQLHSLRSHIGVVQQDNYLFSGTVLHNIAYGRPEATREQIIEASKLAGAHEFISSLPNGYDTFIGERGVKLSGGQKQRISIARVFLKDPPVLILDEATSALDNESERLVQQSLEKLAHGRTVFTIAHRLTTIRGADKILVLTEDGIAEQGSHEELIAKGGIYKELYSMYSDMR</sequence>
<dbReference type="InterPro" id="IPR039421">
    <property type="entry name" value="Type_1_exporter"/>
</dbReference>
<accession>A0ABS6ES89</accession>
<gene>
    <name evidence="8" type="ORF">KQI75_08020</name>
</gene>
<feature type="transmembrane region" description="Helical" evidence="5">
    <location>
        <begin position="70"/>
        <end position="93"/>
    </location>
</feature>
<dbReference type="EMBL" id="JAHLQI010000003">
    <property type="protein sequence ID" value="MBU5490566.1"/>
    <property type="molecule type" value="Genomic_DNA"/>
</dbReference>
<dbReference type="PROSITE" id="PS00211">
    <property type="entry name" value="ABC_TRANSPORTER_1"/>
    <property type="match status" value="1"/>
</dbReference>
<evidence type="ECO:0000259" key="7">
    <source>
        <dbReference type="PROSITE" id="PS50929"/>
    </source>
</evidence>
<dbReference type="CDD" id="cd03251">
    <property type="entry name" value="ABCC_MsbA"/>
    <property type="match status" value="1"/>
</dbReference>
<dbReference type="PROSITE" id="PS50893">
    <property type="entry name" value="ABC_TRANSPORTER_2"/>
    <property type="match status" value="1"/>
</dbReference>
<keyword evidence="9" id="KW-1185">Reference proteome</keyword>
<evidence type="ECO:0000256" key="1">
    <source>
        <dbReference type="ARBA" id="ARBA00004141"/>
    </source>
</evidence>
<keyword evidence="8" id="KW-0547">Nucleotide-binding</keyword>
<feature type="transmembrane region" description="Helical" evidence="5">
    <location>
        <begin position="280"/>
        <end position="298"/>
    </location>
</feature>
<dbReference type="InterPro" id="IPR003593">
    <property type="entry name" value="AAA+_ATPase"/>
</dbReference>
<comment type="caution">
    <text evidence="8">The sequence shown here is derived from an EMBL/GenBank/DDBJ whole genome shotgun (WGS) entry which is preliminary data.</text>
</comment>
<dbReference type="InterPro" id="IPR011527">
    <property type="entry name" value="ABC1_TM_dom"/>
</dbReference>
<comment type="subcellular location">
    <subcellularLocation>
        <location evidence="1">Membrane</location>
        <topology evidence="1">Multi-pass membrane protein</topology>
    </subcellularLocation>
</comment>
<dbReference type="InterPro" id="IPR017871">
    <property type="entry name" value="ABC_transporter-like_CS"/>
</dbReference>
<organism evidence="8 9">
    <name type="scientific">Butyricicoccus intestinisimiae</name>
    <dbReference type="NCBI Taxonomy" id="2841509"/>
    <lineage>
        <taxon>Bacteria</taxon>
        <taxon>Bacillati</taxon>
        <taxon>Bacillota</taxon>
        <taxon>Clostridia</taxon>
        <taxon>Eubacteriales</taxon>
        <taxon>Butyricicoccaceae</taxon>
        <taxon>Butyricicoccus</taxon>
    </lineage>
</organism>
<dbReference type="Proteomes" id="UP000783588">
    <property type="component" value="Unassembled WGS sequence"/>
</dbReference>
<name>A0ABS6ES89_9FIRM</name>